<dbReference type="Proteomes" id="UP000032160">
    <property type="component" value="Chromosome I"/>
</dbReference>
<dbReference type="NCBIfam" id="NF003917">
    <property type="entry name" value="PRK05443.1-1"/>
    <property type="match status" value="1"/>
</dbReference>
<dbReference type="Pfam" id="PF13089">
    <property type="entry name" value="PP_kinase_N"/>
    <property type="match status" value="1"/>
</dbReference>
<keyword evidence="1 6" id="KW-0597">Phosphoprotein</keyword>
<keyword evidence="6" id="KW-0479">Metal-binding</keyword>
<dbReference type="AlphaFoldDB" id="X5MEF4"/>
<evidence type="ECO:0000256" key="4">
    <source>
        <dbReference type="ARBA" id="ARBA00022777"/>
    </source>
</evidence>
<feature type="domain" description="Polyphosphate kinase middle" evidence="9">
    <location>
        <begin position="152"/>
        <end position="333"/>
    </location>
</feature>
<comment type="cofactor">
    <cofactor evidence="6">
        <name>Mg(2+)</name>
        <dbReference type="ChEBI" id="CHEBI:18420"/>
    </cofactor>
</comment>
<dbReference type="EC" id="2.7.4.1" evidence="6 7"/>
<dbReference type="NCBIfam" id="NF003919">
    <property type="entry name" value="PRK05443.1-4"/>
    <property type="match status" value="1"/>
</dbReference>
<dbReference type="CDD" id="cd09165">
    <property type="entry name" value="PLDc_PaPPK1_C1_like"/>
    <property type="match status" value="1"/>
</dbReference>
<dbReference type="STRING" id="1458461.BN1012_Phect2684"/>
<evidence type="ECO:0000256" key="2">
    <source>
        <dbReference type="ARBA" id="ARBA00022679"/>
    </source>
</evidence>
<dbReference type="KEGG" id="pect:BN1012_Phect2684"/>
<dbReference type="InterPro" id="IPR025200">
    <property type="entry name" value="PPK_C_dom2"/>
</dbReference>
<dbReference type="PATRIC" id="fig|1458461.3.peg.2690"/>
<comment type="PTM">
    <text evidence="6 7">An intermediate of this reaction is the autophosphorylated ppk in which a phosphate is covalently linked to a histidine residue through a N-P bond.</text>
</comment>
<dbReference type="InterPro" id="IPR024953">
    <property type="entry name" value="PP_kinase_middle"/>
</dbReference>
<evidence type="ECO:0000256" key="8">
    <source>
        <dbReference type="SAM" id="MobiDB-lite"/>
    </source>
</evidence>
<feature type="binding site" evidence="6">
    <location>
        <position position="593"/>
    </location>
    <ligand>
        <name>ATP</name>
        <dbReference type="ChEBI" id="CHEBI:30616"/>
    </ligand>
</feature>
<keyword evidence="4 6" id="KW-0418">Kinase</keyword>
<dbReference type="PANTHER" id="PTHR30218:SF0">
    <property type="entry name" value="POLYPHOSPHATE KINASE"/>
    <property type="match status" value="1"/>
</dbReference>
<protein>
    <recommendedName>
        <fullName evidence="6 7">Polyphosphate kinase</fullName>
        <ecNumber evidence="6 7">2.7.4.1</ecNumber>
    </recommendedName>
    <alternativeName>
        <fullName evidence="6">ATP-polyphosphate phosphotransferase</fullName>
    </alternativeName>
    <alternativeName>
        <fullName evidence="6">Polyphosphoric acid kinase</fullName>
    </alternativeName>
</protein>
<dbReference type="GO" id="GO:0006799">
    <property type="term" value="P:polyphosphate biosynthetic process"/>
    <property type="evidence" value="ECO:0007669"/>
    <property type="project" value="UniProtKB-UniRule"/>
</dbReference>
<keyword evidence="2 6" id="KW-0808">Transferase</keyword>
<gene>
    <name evidence="6" type="primary">ppk</name>
    <name evidence="13" type="ORF">BN1012_Phect2684</name>
</gene>
<keyword evidence="14" id="KW-1185">Reference proteome</keyword>
<keyword evidence="3 6" id="KW-0547">Nucleotide-binding</keyword>
<feature type="binding site" evidence="6">
    <location>
        <position position="434"/>
    </location>
    <ligand>
        <name>Mg(2+)</name>
        <dbReference type="ChEBI" id="CHEBI:18420"/>
    </ligand>
</feature>
<proteinExistence type="inferred from homology"/>
<dbReference type="InterPro" id="IPR036832">
    <property type="entry name" value="PPK_N_dom_sf"/>
</dbReference>
<accession>X5MEF4</accession>
<keyword evidence="5 6" id="KW-0067">ATP-binding</keyword>
<dbReference type="HOGENOM" id="CLU_009678_5_0_5"/>
<evidence type="ECO:0000259" key="10">
    <source>
        <dbReference type="Pfam" id="PF13089"/>
    </source>
</evidence>
<comment type="similarity">
    <text evidence="6 7">Belongs to the polyphosphate kinase 1 (PPK1) family.</text>
</comment>
<keyword evidence="6" id="KW-0460">Magnesium</keyword>
<evidence type="ECO:0000256" key="7">
    <source>
        <dbReference type="RuleBase" id="RU003800"/>
    </source>
</evidence>
<dbReference type="CDD" id="cd09168">
    <property type="entry name" value="PLDc_PaPPK1_C2_like"/>
    <property type="match status" value="1"/>
</dbReference>
<evidence type="ECO:0000256" key="6">
    <source>
        <dbReference type="HAMAP-Rule" id="MF_00347"/>
    </source>
</evidence>
<evidence type="ECO:0000256" key="3">
    <source>
        <dbReference type="ARBA" id="ARBA00022741"/>
    </source>
</evidence>
<feature type="binding site" evidence="6">
    <location>
        <position position="621"/>
    </location>
    <ligand>
        <name>ATP</name>
        <dbReference type="ChEBI" id="CHEBI:30616"/>
    </ligand>
</feature>
<dbReference type="Gene3D" id="3.30.1840.10">
    <property type="entry name" value="Polyphosphate kinase middle domain"/>
    <property type="match status" value="1"/>
</dbReference>
<evidence type="ECO:0000259" key="11">
    <source>
        <dbReference type="Pfam" id="PF13090"/>
    </source>
</evidence>
<dbReference type="GO" id="GO:0008976">
    <property type="term" value="F:polyphosphate kinase activity"/>
    <property type="evidence" value="ECO:0007669"/>
    <property type="project" value="UniProtKB-UniRule"/>
</dbReference>
<organism evidence="13 14">
    <name type="scientific">Candidatus Phaeomarinibacter ectocarpi</name>
    <dbReference type="NCBI Taxonomy" id="1458461"/>
    <lineage>
        <taxon>Bacteria</taxon>
        <taxon>Pseudomonadati</taxon>
        <taxon>Pseudomonadota</taxon>
        <taxon>Alphaproteobacteria</taxon>
        <taxon>Hyphomicrobiales</taxon>
        <taxon>Parvibaculaceae</taxon>
        <taxon>Candidatus Phaeomarinibacter</taxon>
    </lineage>
</organism>
<dbReference type="SUPFAM" id="SSF56024">
    <property type="entry name" value="Phospholipase D/nuclease"/>
    <property type="match status" value="2"/>
</dbReference>
<dbReference type="Gene3D" id="3.30.870.10">
    <property type="entry name" value="Endonuclease Chain A"/>
    <property type="match status" value="2"/>
</dbReference>
<feature type="binding site" evidence="6">
    <location>
        <position position="76"/>
    </location>
    <ligand>
        <name>ATP</name>
        <dbReference type="ChEBI" id="CHEBI:30616"/>
    </ligand>
</feature>
<feature type="region of interest" description="Disordered" evidence="8">
    <location>
        <begin position="1"/>
        <end position="23"/>
    </location>
</feature>
<feature type="active site" description="Phosphohistidine intermediate" evidence="6">
    <location>
        <position position="464"/>
    </location>
</feature>
<dbReference type="GO" id="GO:0046872">
    <property type="term" value="F:metal ion binding"/>
    <property type="evidence" value="ECO:0007669"/>
    <property type="project" value="UniProtKB-KW"/>
</dbReference>
<feature type="domain" description="Polyphosphate kinase C-terminal" evidence="11">
    <location>
        <begin position="532"/>
        <end position="709"/>
    </location>
</feature>
<feature type="binding site" evidence="6">
    <location>
        <position position="404"/>
    </location>
    <ligand>
        <name>Mg(2+)</name>
        <dbReference type="ChEBI" id="CHEBI:18420"/>
    </ligand>
</feature>
<evidence type="ECO:0000259" key="12">
    <source>
        <dbReference type="Pfam" id="PF17941"/>
    </source>
</evidence>
<dbReference type="InterPro" id="IPR025198">
    <property type="entry name" value="PPK_N_dom"/>
</dbReference>
<dbReference type="InterPro" id="IPR003414">
    <property type="entry name" value="PP_kinase"/>
</dbReference>
<dbReference type="NCBIfam" id="NF003921">
    <property type="entry name" value="PRK05443.2-2"/>
    <property type="match status" value="1"/>
</dbReference>
<dbReference type="NCBIfam" id="TIGR03705">
    <property type="entry name" value="poly_P_kin"/>
    <property type="match status" value="1"/>
</dbReference>
<dbReference type="SUPFAM" id="SSF143724">
    <property type="entry name" value="PHP14-like"/>
    <property type="match status" value="1"/>
</dbReference>
<evidence type="ECO:0000313" key="13">
    <source>
        <dbReference type="EMBL" id="CDO60897.1"/>
    </source>
</evidence>
<name>X5MEF4_9HYPH</name>
<dbReference type="Pfam" id="PF17941">
    <property type="entry name" value="PP_kinase_C_1"/>
    <property type="match status" value="1"/>
</dbReference>
<evidence type="ECO:0000256" key="1">
    <source>
        <dbReference type="ARBA" id="ARBA00022553"/>
    </source>
</evidence>
<feature type="domain" description="Polyphosphate kinase C-terminal" evidence="12">
    <location>
        <begin position="361"/>
        <end position="525"/>
    </location>
</feature>
<dbReference type="InterPro" id="IPR036830">
    <property type="entry name" value="PP_kinase_middle_dom_sf"/>
</dbReference>
<reference evidence="13 14" key="1">
    <citation type="journal article" date="2014" name="Front. Genet.">
        <title>Genome and metabolic network of "Candidatus Phaeomarinobacter ectocarpi" Ec32, a new candidate genus of Alphaproteobacteria frequently associated with brown algae.</title>
        <authorList>
            <person name="Dittami S.M."/>
            <person name="Barbeyron T."/>
            <person name="Boyen C."/>
            <person name="Cambefort J."/>
            <person name="Collet G."/>
            <person name="Delage L."/>
            <person name="Gobet A."/>
            <person name="Groisillier A."/>
            <person name="Leblanc C."/>
            <person name="Michel G."/>
            <person name="Scornet D."/>
            <person name="Siegel A."/>
            <person name="Tapia J.E."/>
            <person name="Tonon T."/>
        </authorList>
    </citation>
    <scope>NUCLEOTIDE SEQUENCE [LARGE SCALE GENOMIC DNA]</scope>
    <source>
        <strain evidence="13 14">Ec32</strain>
    </source>
</reference>
<dbReference type="Pfam" id="PF02503">
    <property type="entry name" value="PP_kinase"/>
    <property type="match status" value="1"/>
</dbReference>
<dbReference type="GO" id="GO:0009358">
    <property type="term" value="C:polyphosphate kinase complex"/>
    <property type="evidence" value="ECO:0007669"/>
    <property type="project" value="InterPro"/>
</dbReference>
<dbReference type="PIRSF" id="PIRSF015589">
    <property type="entry name" value="PP_kinase"/>
    <property type="match status" value="1"/>
</dbReference>
<dbReference type="EMBL" id="HG966617">
    <property type="protein sequence ID" value="CDO60897.1"/>
    <property type="molecule type" value="Genomic_DNA"/>
</dbReference>
<dbReference type="SUPFAM" id="SSF140356">
    <property type="entry name" value="PPK N-terminal domain-like"/>
    <property type="match status" value="1"/>
</dbReference>
<feature type="domain" description="Polyphosphate kinase N-terminal" evidence="10">
    <location>
        <begin position="38"/>
        <end position="142"/>
    </location>
</feature>
<dbReference type="Pfam" id="PF13090">
    <property type="entry name" value="PP_kinase_C"/>
    <property type="match status" value="1"/>
</dbReference>
<comment type="function">
    <text evidence="6 7">Catalyzes the reversible transfer of the terminal phosphate of ATP to form a long-chain polyphosphate (polyP).</text>
</comment>
<evidence type="ECO:0000259" key="9">
    <source>
        <dbReference type="Pfam" id="PF02503"/>
    </source>
</evidence>
<sequence>METDMTAETNVTPFDAQPSSEGQGTEFAHIAADSNERFINRELSWLAFNGRVLEESGNETHPLLERLRFLSISASNLDEFYMVRVAGLHGQVQAGVDTLSQEGLTPAQQLEQVNAAAGILMRSQQDTWRNLHALLSDTGINVVDEQALTVVEKDWLEGFFLEEVFPVLTPLAVDPAHPFPFIPNLGISMALDLRRESDGQQLSALLPIPGQIKRFVRLPNSSEDGKEVIRFITLEAVIRLFSSRLFPGYEVKGSGVFRIIRDSDLEIEEEAEDLVRLFESALKRRRRGSVVRLKIASDMPARLRKLVISELEVSPRDVILVDGLVGLASTSQLIVDDRPDLKFVPYNARFPERIRDHGGDCFAAIREKDILVHHPYESFDVVVQFVRQAANDPDVVAIKQTLYRTSADSPIVRALVEAAEAGKSVTALVELKARFDEAANIKLARDLERSGVQVVYGFIEFKTHAKMSMVVRREGGELRTYCHFGTGNYHPITAKIYTDLSLFTSDPVLGRDAARAFNYITGYAEPVDLEKLALSPLRLRNLLIEHIEKEIEHVRAGRPGAVWAKMNSLVDSSVIDALYLASQAGVKVELVVRGICCLRPGVPGLSENIAVKSIVGRFLEHSRVVCFGNGDTLPNAKAKIYISSADWMPRNLYRRVETLVPVENATVHEQILDQIMVANLEDNLQSWDLMPDGSYVREVLSDDKKPFNAHEYFMTNPSLSGRGKALEESLPKQFRFRTSAD</sequence>
<evidence type="ECO:0000256" key="5">
    <source>
        <dbReference type="ARBA" id="ARBA00022840"/>
    </source>
</evidence>
<dbReference type="HAMAP" id="MF_00347">
    <property type="entry name" value="Polyphosphate_kinase"/>
    <property type="match status" value="1"/>
</dbReference>
<dbReference type="InterPro" id="IPR041108">
    <property type="entry name" value="PP_kinase_C_1"/>
</dbReference>
<evidence type="ECO:0000313" key="14">
    <source>
        <dbReference type="Proteomes" id="UP000032160"/>
    </source>
</evidence>
<dbReference type="NCBIfam" id="NF003918">
    <property type="entry name" value="PRK05443.1-2"/>
    <property type="match status" value="1"/>
</dbReference>
<feature type="binding site" evidence="6">
    <location>
        <position position="497"/>
    </location>
    <ligand>
        <name>ATP</name>
        <dbReference type="ChEBI" id="CHEBI:30616"/>
    </ligand>
</feature>
<dbReference type="Gene3D" id="1.20.58.310">
    <property type="entry name" value="Polyphosphate kinase N-terminal domain"/>
    <property type="match status" value="1"/>
</dbReference>
<dbReference type="GO" id="GO:0005524">
    <property type="term" value="F:ATP binding"/>
    <property type="evidence" value="ECO:0007669"/>
    <property type="project" value="UniProtKB-KW"/>
</dbReference>
<dbReference type="PANTHER" id="PTHR30218">
    <property type="entry name" value="POLYPHOSPHATE KINASE"/>
    <property type="match status" value="1"/>
</dbReference>
<comment type="catalytic activity">
    <reaction evidence="6 7">
        <text>[phosphate](n) + ATP = [phosphate](n+1) + ADP</text>
        <dbReference type="Rhea" id="RHEA:19573"/>
        <dbReference type="Rhea" id="RHEA-COMP:9859"/>
        <dbReference type="Rhea" id="RHEA-COMP:14280"/>
        <dbReference type="ChEBI" id="CHEBI:16838"/>
        <dbReference type="ChEBI" id="CHEBI:30616"/>
        <dbReference type="ChEBI" id="CHEBI:456216"/>
        <dbReference type="EC" id="2.7.4.1"/>
    </reaction>
</comment>